<sequence length="197" mass="21156">MPPLPPDRKLTITEQARRAQLIAVTVDLVAEVGYAGASLAKIAERADLTKAAVLYYYPSKNALVETARDEVLGALITAVGAAVDATRPEDWPAAYVRSMIGHLRDNPRHTRMIVEAAIHTGEPADPASRWRALADLLAAARRARGLTGDVALRSAAIVIGGAIDGIVSEHMNDPDYDTTPPTELVVTMIERTVLSRD</sequence>
<dbReference type="Pfam" id="PF00440">
    <property type="entry name" value="TetR_N"/>
    <property type="match status" value="1"/>
</dbReference>
<feature type="DNA-binding region" description="H-T-H motif" evidence="2">
    <location>
        <begin position="38"/>
        <end position="57"/>
    </location>
</feature>
<dbReference type="InterPro" id="IPR001647">
    <property type="entry name" value="HTH_TetR"/>
</dbReference>
<evidence type="ECO:0000256" key="2">
    <source>
        <dbReference type="PROSITE-ProRule" id="PRU00335"/>
    </source>
</evidence>
<comment type="caution">
    <text evidence="4">The sequence shown here is derived from an EMBL/GenBank/DDBJ whole genome shotgun (WGS) entry which is preliminary data.</text>
</comment>
<dbReference type="SUPFAM" id="SSF48498">
    <property type="entry name" value="Tetracyclin repressor-like, C-terminal domain"/>
    <property type="match status" value="1"/>
</dbReference>
<dbReference type="Proteomes" id="UP001589890">
    <property type="component" value="Unassembled WGS sequence"/>
</dbReference>
<dbReference type="InterPro" id="IPR050109">
    <property type="entry name" value="HTH-type_TetR-like_transc_reg"/>
</dbReference>
<accession>A0ABV6QHH0</accession>
<dbReference type="RefSeq" id="WP_380044180.1">
    <property type="nucleotide sequence ID" value="NZ_JBHLTC010000005.1"/>
</dbReference>
<organism evidence="4 5">
    <name type="scientific">Kribbella deserti</name>
    <dbReference type="NCBI Taxonomy" id="1926257"/>
    <lineage>
        <taxon>Bacteria</taxon>
        <taxon>Bacillati</taxon>
        <taxon>Actinomycetota</taxon>
        <taxon>Actinomycetes</taxon>
        <taxon>Propionibacteriales</taxon>
        <taxon>Kribbellaceae</taxon>
        <taxon>Kribbella</taxon>
    </lineage>
</organism>
<dbReference type="Gene3D" id="1.10.357.10">
    <property type="entry name" value="Tetracycline Repressor, domain 2"/>
    <property type="match status" value="1"/>
</dbReference>
<evidence type="ECO:0000259" key="3">
    <source>
        <dbReference type="PROSITE" id="PS50977"/>
    </source>
</evidence>
<dbReference type="PRINTS" id="PR00455">
    <property type="entry name" value="HTHTETR"/>
</dbReference>
<evidence type="ECO:0000313" key="4">
    <source>
        <dbReference type="EMBL" id="MFC0623481.1"/>
    </source>
</evidence>
<dbReference type="PROSITE" id="PS50977">
    <property type="entry name" value="HTH_TETR_2"/>
    <property type="match status" value="1"/>
</dbReference>
<dbReference type="EMBL" id="JBHLTC010000005">
    <property type="protein sequence ID" value="MFC0623481.1"/>
    <property type="molecule type" value="Genomic_DNA"/>
</dbReference>
<proteinExistence type="predicted"/>
<dbReference type="PANTHER" id="PTHR30055:SF226">
    <property type="entry name" value="HTH-TYPE TRANSCRIPTIONAL REGULATOR PKSA"/>
    <property type="match status" value="1"/>
</dbReference>
<evidence type="ECO:0000313" key="5">
    <source>
        <dbReference type="Proteomes" id="UP001589890"/>
    </source>
</evidence>
<dbReference type="InterPro" id="IPR036271">
    <property type="entry name" value="Tet_transcr_reg_TetR-rel_C_sf"/>
</dbReference>
<dbReference type="SUPFAM" id="SSF46689">
    <property type="entry name" value="Homeodomain-like"/>
    <property type="match status" value="1"/>
</dbReference>
<feature type="domain" description="HTH tetR-type" evidence="3">
    <location>
        <begin position="15"/>
        <end position="75"/>
    </location>
</feature>
<gene>
    <name evidence="4" type="ORF">ACFFGN_05365</name>
</gene>
<name>A0ABV6QHH0_9ACTN</name>
<dbReference type="InterPro" id="IPR009057">
    <property type="entry name" value="Homeodomain-like_sf"/>
</dbReference>
<keyword evidence="1 2" id="KW-0238">DNA-binding</keyword>
<dbReference type="PANTHER" id="PTHR30055">
    <property type="entry name" value="HTH-TYPE TRANSCRIPTIONAL REGULATOR RUTR"/>
    <property type="match status" value="1"/>
</dbReference>
<protein>
    <submittedName>
        <fullName evidence="4">TetR/AcrR family transcriptional regulator</fullName>
    </submittedName>
</protein>
<reference evidence="4 5" key="1">
    <citation type="submission" date="2024-09" db="EMBL/GenBank/DDBJ databases">
        <authorList>
            <person name="Sun Q."/>
            <person name="Mori K."/>
        </authorList>
    </citation>
    <scope>NUCLEOTIDE SEQUENCE [LARGE SCALE GENOMIC DNA]</scope>
    <source>
        <strain evidence="4 5">CGMCC 1.15906</strain>
    </source>
</reference>
<keyword evidence="5" id="KW-1185">Reference proteome</keyword>
<evidence type="ECO:0000256" key="1">
    <source>
        <dbReference type="ARBA" id="ARBA00023125"/>
    </source>
</evidence>